<dbReference type="SUPFAM" id="SSF48208">
    <property type="entry name" value="Six-hairpin glycosidases"/>
    <property type="match status" value="1"/>
</dbReference>
<dbReference type="GO" id="GO:0004555">
    <property type="term" value="F:alpha,alpha-trehalase activity"/>
    <property type="evidence" value="ECO:0007669"/>
    <property type="project" value="UniProtKB-EC"/>
</dbReference>
<dbReference type="EC" id="3.2.1.28" evidence="3"/>
<evidence type="ECO:0000313" key="4">
    <source>
        <dbReference type="Proteomes" id="UP000431269"/>
    </source>
</evidence>
<dbReference type="Gene3D" id="1.50.10.10">
    <property type="match status" value="1"/>
</dbReference>
<evidence type="ECO:0000256" key="1">
    <source>
        <dbReference type="ARBA" id="ARBA00022801"/>
    </source>
</evidence>
<dbReference type="InterPro" id="IPR008928">
    <property type="entry name" value="6-hairpin_glycosidase_sf"/>
</dbReference>
<dbReference type="KEGG" id="tsv:DSM104635_00458"/>
<organism evidence="3 4">
    <name type="scientific">Terricaulis silvestris</name>
    <dbReference type="NCBI Taxonomy" id="2686094"/>
    <lineage>
        <taxon>Bacteria</taxon>
        <taxon>Pseudomonadati</taxon>
        <taxon>Pseudomonadota</taxon>
        <taxon>Alphaproteobacteria</taxon>
        <taxon>Caulobacterales</taxon>
        <taxon>Caulobacteraceae</taxon>
        <taxon>Terricaulis</taxon>
    </lineage>
</organism>
<dbReference type="InterPro" id="IPR018232">
    <property type="entry name" value="Glyco_hydro_37_CS"/>
</dbReference>
<gene>
    <name evidence="3" type="primary">treA</name>
    <name evidence="3" type="ORF">DSM104635_00458</name>
</gene>
<sequence>MSIRTEPDDELEHAPPSQRFADIFASIHSAAGPAIDTKAFADAETAHSPDLVLADYRSRAGETLADFLSRWFVFPHHGHSAPACPTGASMLARINALWPALTRHTPVVAAHSSLLPMPGRYIVPGGIFRECYYWDTYFTIVGVDDLDLRRECVDNIASMIDRHGYMPNGNRTYYLSRSQPPTFYAAVAALDEAAPERAFAHYLPQLVREHSFWMDGAHTLSAGQTHRRVVALSDGALLNRYWDDRPLPRDEAYRRDLDLCAAIAHREPEELHREIRAGCETGWDFSSRWFADATSIATITTTSIAPIDLNSLLFGLERAIETGARHRGDTMLAEAFRERAEARKSAIERYLWNEELGCFDDYDCRNGHLRHRLTAACAFPLFTGLAAPAHAERSIATITAHLLAAGGVVTSLRVTGEQWDAPNGWAPLQWVVIEGLRRCGAEALAASIAERWLRLVAQVYGHTGKMLEKYDVVASEPGGGGEYPLQDGFGWTNGVTAALIRRFPELAHIGDTVFSGLARTSG</sequence>
<evidence type="ECO:0000256" key="2">
    <source>
        <dbReference type="ARBA" id="ARBA00023295"/>
    </source>
</evidence>
<evidence type="ECO:0000313" key="3">
    <source>
        <dbReference type="EMBL" id="QGZ93646.1"/>
    </source>
</evidence>
<dbReference type="InterPro" id="IPR001661">
    <property type="entry name" value="Glyco_hydro_37"/>
</dbReference>
<proteinExistence type="predicted"/>
<keyword evidence="1 3" id="KW-0378">Hydrolase</keyword>
<dbReference type="Pfam" id="PF01204">
    <property type="entry name" value="Trehalase"/>
    <property type="match status" value="1"/>
</dbReference>
<keyword evidence="2 3" id="KW-0326">Glycosidase</keyword>
<dbReference type="PANTHER" id="PTHR23403">
    <property type="entry name" value="TREHALASE"/>
    <property type="match status" value="1"/>
</dbReference>
<accession>A0A6I6MKH4</accession>
<dbReference type="PRINTS" id="PR00744">
    <property type="entry name" value="GLHYDRLASE37"/>
</dbReference>
<keyword evidence="4" id="KW-1185">Reference proteome</keyword>
<dbReference type="EMBL" id="CP047045">
    <property type="protein sequence ID" value="QGZ93646.1"/>
    <property type="molecule type" value="Genomic_DNA"/>
</dbReference>
<name>A0A6I6MKH4_9CAUL</name>
<dbReference type="NCBIfam" id="NF009773">
    <property type="entry name" value="PRK13270.1"/>
    <property type="match status" value="1"/>
</dbReference>
<dbReference type="InterPro" id="IPR012341">
    <property type="entry name" value="6hp_glycosidase-like_sf"/>
</dbReference>
<dbReference type="PROSITE" id="PS00928">
    <property type="entry name" value="TREHALASE_2"/>
    <property type="match status" value="1"/>
</dbReference>
<protein>
    <submittedName>
        <fullName evidence="3">Periplasmic trehalase</fullName>
        <ecNumber evidence="3">3.2.1.28</ecNumber>
    </submittedName>
</protein>
<dbReference type="Proteomes" id="UP000431269">
    <property type="component" value="Chromosome"/>
</dbReference>
<dbReference type="PANTHER" id="PTHR23403:SF1">
    <property type="entry name" value="TREHALASE"/>
    <property type="match status" value="1"/>
</dbReference>
<dbReference type="AlphaFoldDB" id="A0A6I6MKH4"/>
<reference evidence="4" key="1">
    <citation type="submission" date="2019-12" db="EMBL/GenBank/DDBJ databases">
        <title>Complete genome of Terracaulis silvestris 0127_4.</title>
        <authorList>
            <person name="Vieira S."/>
            <person name="Riedel T."/>
            <person name="Sproer C."/>
            <person name="Pascual J."/>
            <person name="Boedeker C."/>
            <person name="Overmann J."/>
        </authorList>
    </citation>
    <scope>NUCLEOTIDE SEQUENCE [LARGE SCALE GENOMIC DNA]</scope>
    <source>
        <strain evidence="4">0127_4</strain>
    </source>
</reference>
<dbReference type="GO" id="GO:0005993">
    <property type="term" value="P:trehalose catabolic process"/>
    <property type="evidence" value="ECO:0007669"/>
    <property type="project" value="TreeGrafter"/>
</dbReference>